<dbReference type="InterPro" id="IPR001173">
    <property type="entry name" value="Glyco_trans_2-like"/>
</dbReference>
<name>A0A4S8NAT5_9ACTN</name>
<feature type="domain" description="Glycosyltransferase 2-like" evidence="1">
    <location>
        <begin position="1"/>
        <end position="129"/>
    </location>
</feature>
<sequence length="355" mass="39556">MPVHDMAPYVERSLDSVLAQPGVDLDVVVVDDGSTDGSGDLVAAYARRHPAITLLRQDNAGVSAARNAAIEQCRGEFLTFVDPDDFLPARAWAPMLASLERSGSDFAVGMMERVDEGGRRRRPPLLARNHAEARIGVDIDAAPLMIADVFPCNKLFRMDFWRRAGLSFPVGVSYEDQVFAADAFLAARRFDVLTEVVYEWYIRGEMSSATHRRGRIDNLQDRIVTKQMALDRVRAHGNPVLVDTLVRQVLPIDMWEHFRAAVAPTTEDPDHYWSLLRDAVRSFWHDDTVPFELTEVPPGQRLMGWLVAQDRRADLAALIAAIDGPGVPVEDGRYLHPWRDEPGVPAVLGEVSPGR</sequence>
<dbReference type="PANTHER" id="PTHR22916">
    <property type="entry name" value="GLYCOSYLTRANSFERASE"/>
    <property type="match status" value="1"/>
</dbReference>
<dbReference type="InterPro" id="IPR029044">
    <property type="entry name" value="Nucleotide-diphossugar_trans"/>
</dbReference>
<dbReference type="Pfam" id="PF00535">
    <property type="entry name" value="Glycos_transf_2"/>
    <property type="match status" value="1"/>
</dbReference>
<gene>
    <name evidence="2" type="ORF">E9934_11210</name>
</gene>
<evidence type="ECO:0000313" key="2">
    <source>
        <dbReference type="EMBL" id="THV13041.1"/>
    </source>
</evidence>
<dbReference type="OrthoDB" id="2676521at2"/>
<proteinExistence type="predicted"/>
<dbReference type="Proteomes" id="UP000307087">
    <property type="component" value="Unassembled WGS sequence"/>
</dbReference>
<accession>A0A4S8NAT5</accession>
<dbReference type="Gene3D" id="3.90.550.10">
    <property type="entry name" value="Spore Coat Polysaccharide Biosynthesis Protein SpsA, Chain A"/>
    <property type="match status" value="1"/>
</dbReference>
<dbReference type="PANTHER" id="PTHR22916:SF3">
    <property type="entry name" value="UDP-GLCNAC:BETAGAL BETA-1,3-N-ACETYLGLUCOSAMINYLTRANSFERASE-LIKE PROTEIN 1"/>
    <property type="match status" value="1"/>
</dbReference>
<dbReference type="GO" id="GO:0016758">
    <property type="term" value="F:hexosyltransferase activity"/>
    <property type="evidence" value="ECO:0007669"/>
    <property type="project" value="UniProtKB-ARBA"/>
</dbReference>
<organism evidence="2 3">
    <name type="scientific">Nocardioides caeni</name>
    <dbReference type="NCBI Taxonomy" id="574700"/>
    <lineage>
        <taxon>Bacteria</taxon>
        <taxon>Bacillati</taxon>
        <taxon>Actinomycetota</taxon>
        <taxon>Actinomycetes</taxon>
        <taxon>Propionibacteriales</taxon>
        <taxon>Nocardioidaceae</taxon>
        <taxon>Nocardioides</taxon>
    </lineage>
</organism>
<dbReference type="AlphaFoldDB" id="A0A4S8NAT5"/>
<dbReference type="SUPFAM" id="SSF53448">
    <property type="entry name" value="Nucleotide-diphospho-sugar transferases"/>
    <property type="match status" value="1"/>
</dbReference>
<comment type="caution">
    <text evidence="2">The sequence shown here is derived from an EMBL/GenBank/DDBJ whole genome shotgun (WGS) entry which is preliminary data.</text>
</comment>
<evidence type="ECO:0000259" key="1">
    <source>
        <dbReference type="Pfam" id="PF00535"/>
    </source>
</evidence>
<evidence type="ECO:0000313" key="3">
    <source>
        <dbReference type="Proteomes" id="UP000307087"/>
    </source>
</evidence>
<keyword evidence="2" id="KW-0808">Transferase</keyword>
<reference evidence="2 3" key="1">
    <citation type="journal article" date="2009" name="Int. J. Syst. Evol. Microbiol.">
        <title>Nocardioides caeni sp. nov., isolated from wastewater.</title>
        <authorList>
            <person name="Yoon J.H."/>
            <person name="Kang S.J."/>
            <person name="Park S."/>
            <person name="Kim W."/>
            <person name="Oh T.K."/>
        </authorList>
    </citation>
    <scope>NUCLEOTIDE SEQUENCE [LARGE SCALE GENOMIC DNA]</scope>
    <source>
        <strain evidence="2 3">DSM 23134</strain>
    </source>
</reference>
<protein>
    <submittedName>
        <fullName evidence="2">Glycosyltransferase</fullName>
    </submittedName>
</protein>
<dbReference type="EMBL" id="STGW01000006">
    <property type="protein sequence ID" value="THV13041.1"/>
    <property type="molecule type" value="Genomic_DNA"/>
</dbReference>
<keyword evidence="3" id="KW-1185">Reference proteome</keyword>